<gene>
    <name evidence="1" type="ORF">B0H63DRAFT_511641</name>
</gene>
<dbReference type="EMBL" id="JAULSW010000005">
    <property type="protein sequence ID" value="KAK3381936.1"/>
    <property type="molecule type" value="Genomic_DNA"/>
</dbReference>
<name>A0AAE0TWD4_9PEZI</name>
<accession>A0AAE0TWD4</accession>
<comment type="caution">
    <text evidence="1">The sequence shown here is derived from an EMBL/GenBank/DDBJ whole genome shotgun (WGS) entry which is preliminary data.</text>
</comment>
<evidence type="ECO:0000313" key="2">
    <source>
        <dbReference type="Proteomes" id="UP001285441"/>
    </source>
</evidence>
<dbReference type="Proteomes" id="UP001285441">
    <property type="component" value="Unassembled WGS sequence"/>
</dbReference>
<keyword evidence="2" id="KW-1185">Reference proteome</keyword>
<reference evidence="1" key="1">
    <citation type="journal article" date="2023" name="Mol. Phylogenet. Evol.">
        <title>Genome-scale phylogeny and comparative genomics of the fungal order Sordariales.</title>
        <authorList>
            <person name="Hensen N."/>
            <person name="Bonometti L."/>
            <person name="Westerberg I."/>
            <person name="Brannstrom I.O."/>
            <person name="Guillou S."/>
            <person name="Cros-Aarteil S."/>
            <person name="Calhoun S."/>
            <person name="Haridas S."/>
            <person name="Kuo A."/>
            <person name="Mondo S."/>
            <person name="Pangilinan J."/>
            <person name="Riley R."/>
            <person name="LaButti K."/>
            <person name="Andreopoulos B."/>
            <person name="Lipzen A."/>
            <person name="Chen C."/>
            <person name="Yan M."/>
            <person name="Daum C."/>
            <person name="Ng V."/>
            <person name="Clum A."/>
            <person name="Steindorff A."/>
            <person name="Ohm R.A."/>
            <person name="Martin F."/>
            <person name="Silar P."/>
            <person name="Natvig D.O."/>
            <person name="Lalanne C."/>
            <person name="Gautier V."/>
            <person name="Ament-Velasquez S.L."/>
            <person name="Kruys A."/>
            <person name="Hutchinson M.I."/>
            <person name="Powell A.J."/>
            <person name="Barry K."/>
            <person name="Miller A.N."/>
            <person name="Grigoriev I.V."/>
            <person name="Debuchy R."/>
            <person name="Gladieux P."/>
            <person name="Hiltunen Thoren M."/>
            <person name="Johannesson H."/>
        </authorList>
    </citation>
    <scope>NUCLEOTIDE SEQUENCE</scope>
    <source>
        <strain evidence="1">CBS 232.78</strain>
    </source>
</reference>
<sequence>MNNIPPIQRALLARDHYQKLCRLERDLKCEFDACYACELDACGLEKDTTPMPQRETVYNEIERLKDNALHLRYNPRWENYHNGTKRKLDQRKLNEQKMEIRKKLGSRSAQLKVSFVSAGDAVTVAFGVRQNCYFGKLNRWDVTLCMCAAPVVHMSILRQMCVWADVSDRLMNLLVKVVDSGNPRRVTKFTRPRIGVMGRNAAMVTNTIHETFMLATKACRKNKDASLISSFVTTTGTTQNRPRAIEIWTCTMANRNAFWSLEACRPVA</sequence>
<protein>
    <submittedName>
        <fullName evidence="1">Uncharacterized protein</fullName>
    </submittedName>
</protein>
<dbReference type="AlphaFoldDB" id="A0AAE0TWD4"/>
<evidence type="ECO:0000313" key="1">
    <source>
        <dbReference type="EMBL" id="KAK3381936.1"/>
    </source>
</evidence>
<proteinExistence type="predicted"/>
<reference evidence="1" key="2">
    <citation type="submission" date="2023-06" db="EMBL/GenBank/DDBJ databases">
        <authorList>
            <consortium name="Lawrence Berkeley National Laboratory"/>
            <person name="Haridas S."/>
            <person name="Hensen N."/>
            <person name="Bonometti L."/>
            <person name="Westerberg I."/>
            <person name="Brannstrom I.O."/>
            <person name="Guillou S."/>
            <person name="Cros-Aarteil S."/>
            <person name="Calhoun S."/>
            <person name="Kuo A."/>
            <person name="Mondo S."/>
            <person name="Pangilinan J."/>
            <person name="Riley R."/>
            <person name="LaButti K."/>
            <person name="Andreopoulos B."/>
            <person name="Lipzen A."/>
            <person name="Chen C."/>
            <person name="Yanf M."/>
            <person name="Daum C."/>
            <person name="Ng V."/>
            <person name="Clum A."/>
            <person name="Steindorff A."/>
            <person name="Ohm R."/>
            <person name="Martin F."/>
            <person name="Silar P."/>
            <person name="Natvig D."/>
            <person name="Lalanne C."/>
            <person name="Gautier V."/>
            <person name="Ament-velasquez S.L."/>
            <person name="Kruys A."/>
            <person name="Hutchinson M.I."/>
            <person name="Powell A.J."/>
            <person name="Barry K."/>
            <person name="Miller A.N."/>
            <person name="Grigoriev I.V."/>
            <person name="Debuchy R."/>
            <person name="Gladieux P."/>
            <person name="Thoren M.H."/>
            <person name="Johannesson H."/>
        </authorList>
    </citation>
    <scope>NUCLEOTIDE SEQUENCE</scope>
    <source>
        <strain evidence="1">CBS 232.78</strain>
    </source>
</reference>
<organism evidence="1 2">
    <name type="scientific">Podospora didyma</name>
    <dbReference type="NCBI Taxonomy" id="330526"/>
    <lineage>
        <taxon>Eukaryota</taxon>
        <taxon>Fungi</taxon>
        <taxon>Dikarya</taxon>
        <taxon>Ascomycota</taxon>
        <taxon>Pezizomycotina</taxon>
        <taxon>Sordariomycetes</taxon>
        <taxon>Sordariomycetidae</taxon>
        <taxon>Sordariales</taxon>
        <taxon>Podosporaceae</taxon>
        <taxon>Podospora</taxon>
    </lineage>
</organism>